<evidence type="ECO:0000313" key="2">
    <source>
        <dbReference type="Proteomes" id="UP000062912"/>
    </source>
</evidence>
<dbReference type="EMBL" id="LPJR01000072">
    <property type="protein sequence ID" value="KWF21665.1"/>
    <property type="molecule type" value="Genomic_DNA"/>
</dbReference>
<dbReference type="AlphaFoldDB" id="A0A132E9R1"/>
<proteinExistence type="predicted"/>
<protein>
    <submittedName>
        <fullName evidence="1">Uncharacterized protein</fullName>
    </submittedName>
</protein>
<dbReference type="Proteomes" id="UP000062912">
    <property type="component" value="Unassembled WGS sequence"/>
</dbReference>
<gene>
    <name evidence="1" type="ORF">WT56_28765</name>
</gene>
<comment type="caution">
    <text evidence="1">The sequence shown here is derived from an EMBL/GenBank/DDBJ whole genome shotgun (WGS) entry which is preliminary data.</text>
</comment>
<sequence>MDDRNWAEISCQPSGERTFDIALAEFEGEILLIEAYGEPFTLRHLSEAVTLYRLHQALAELALLDIDGQGISRCIRMCVDDAAVRFELTQLGVLEGVLLELAGALNQQDVHASTTQRWDKLKSKLEWVS</sequence>
<name>A0A132E9R1_9BURK</name>
<organism evidence="1 2">
    <name type="scientific">Burkholderia pseudomultivorans</name>
    <dbReference type="NCBI Taxonomy" id="1207504"/>
    <lineage>
        <taxon>Bacteria</taxon>
        <taxon>Pseudomonadati</taxon>
        <taxon>Pseudomonadota</taxon>
        <taxon>Betaproteobacteria</taxon>
        <taxon>Burkholderiales</taxon>
        <taxon>Burkholderiaceae</taxon>
        <taxon>Burkholderia</taxon>
        <taxon>Burkholderia cepacia complex</taxon>
    </lineage>
</organism>
<accession>A0A132E9R1</accession>
<evidence type="ECO:0000313" key="1">
    <source>
        <dbReference type="EMBL" id="KWF21665.1"/>
    </source>
</evidence>
<reference evidence="1 2" key="1">
    <citation type="submission" date="2015-11" db="EMBL/GenBank/DDBJ databases">
        <title>Expanding the genomic diversity of Burkholderia species for the development of highly accurate diagnostics.</title>
        <authorList>
            <person name="Sahl J."/>
            <person name="Keim P."/>
            <person name="Wagner D."/>
        </authorList>
    </citation>
    <scope>NUCLEOTIDE SEQUENCE [LARGE SCALE GENOMIC DNA]</scope>
    <source>
        <strain evidence="1 2">MSMB368WGS</strain>
    </source>
</reference>